<sequence>MRATTPSATAGRKRYIERCMLALVAFMVATAARAVDSGMPESPCGELDTGYSIDDSVRGSLGTSPPISACVDVLRAPHGSRRRLRIFVGGKQVFGNDVIALGPDDGGIQGDPFQPLTIKHGSLIVQNSGGGGRLRWSETWRLTIRNKQWVLAGWDEYGYDMYGGTASGAKESITSINALTGAIHDDGTDYPGDGEPNISTHYACKLPAKWVSPAASKIEEIRNRSFKCGKDIGKLIKIN</sequence>
<gene>
    <name evidence="1" type="ORF">BPA30113_02303</name>
</gene>
<dbReference type="EMBL" id="CABVQD010000006">
    <property type="protein sequence ID" value="VWB53087.1"/>
    <property type="molecule type" value="Genomic_DNA"/>
</dbReference>
<organism evidence="1 2">
    <name type="scientific">Burkholderia paludis</name>
    <dbReference type="NCBI Taxonomy" id="1506587"/>
    <lineage>
        <taxon>Bacteria</taxon>
        <taxon>Pseudomonadati</taxon>
        <taxon>Pseudomonadota</taxon>
        <taxon>Betaproteobacteria</taxon>
        <taxon>Burkholderiales</taxon>
        <taxon>Burkholderiaceae</taxon>
        <taxon>Burkholderia</taxon>
        <taxon>Burkholderia cepacia complex</taxon>
    </lineage>
</organism>
<evidence type="ECO:0000313" key="1">
    <source>
        <dbReference type="EMBL" id="VWB53087.1"/>
    </source>
</evidence>
<protein>
    <submittedName>
        <fullName evidence="1">Uncharacterized protein</fullName>
    </submittedName>
</protein>
<proteinExistence type="predicted"/>
<keyword evidence="2" id="KW-1185">Reference proteome</keyword>
<reference evidence="1 2" key="1">
    <citation type="submission" date="2019-09" db="EMBL/GenBank/DDBJ databases">
        <authorList>
            <person name="Depoorter E."/>
        </authorList>
    </citation>
    <scope>NUCLEOTIDE SEQUENCE [LARGE SCALE GENOMIC DNA]</scope>
    <source>
        <strain evidence="1">LMG 30113</strain>
    </source>
</reference>
<name>A0A6J5DY22_9BURK</name>
<dbReference type="Proteomes" id="UP000494330">
    <property type="component" value="Unassembled WGS sequence"/>
</dbReference>
<dbReference type="AlphaFoldDB" id="A0A6J5DY22"/>
<accession>A0A6J5DY22</accession>
<evidence type="ECO:0000313" key="2">
    <source>
        <dbReference type="Proteomes" id="UP000494330"/>
    </source>
</evidence>